<comment type="caution">
    <text evidence="2">The sequence shown here is derived from an EMBL/GenBank/DDBJ whole genome shotgun (WGS) entry which is preliminary data.</text>
</comment>
<dbReference type="Proteomes" id="UP001500973">
    <property type="component" value="Unassembled WGS sequence"/>
</dbReference>
<evidence type="ECO:0008006" key="4">
    <source>
        <dbReference type="Google" id="ProtNLM"/>
    </source>
</evidence>
<evidence type="ECO:0000313" key="3">
    <source>
        <dbReference type="Proteomes" id="UP001500973"/>
    </source>
</evidence>
<dbReference type="EMBL" id="BAAAIZ010000110">
    <property type="protein sequence ID" value="GAA1433721.1"/>
    <property type="molecule type" value="Genomic_DNA"/>
</dbReference>
<keyword evidence="3" id="KW-1185">Reference proteome</keyword>
<evidence type="ECO:0000256" key="1">
    <source>
        <dbReference type="SAM" id="MobiDB-lite"/>
    </source>
</evidence>
<accession>A0ABP4JZR9</accession>
<sequence length="62" mass="7062">MSVEPQAAVVLVELLLVEDEDDEEDEEDEADDEPDPESEDDEELDDFEAGELLEEVLRLSLR</sequence>
<reference evidence="3" key="1">
    <citation type="journal article" date="2019" name="Int. J. Syst. Evol. Microbiol.">
        <title>The Global Catalogue of Microorganisms (GCM) 10K type strain sequencing project: providing services to taxonomists for standard genome sequencing and annotation.</title>
        <authorList>
            <consortium name="The Broad Institute Genomics Platform"/>
            <consortium name="The Broad Institute Genome Sequencing Center for Infectious Disease"/>
            <person name="Wu L."/>
            <person name="Ma J."/>
        </authorList>
    </citation>
    <scope>NUCLEOTIDE SEQUENCE [LARGE SCALE GENOMIC DNA]</scope>
    <source>
        <strain evidence="3">JCM 11756</strain>
    </source>
</reference>
<evidence type="ECO:0000313" key="2">
    <source>
        <dbReference type="EMBL" id="GAA1433721.1"/>
    </source>
</evidence>
<protein>
    <recommendedName>
        <fullName evidence="4">DNA primase</fullName>
    </recommendedName>
</protein>
<name>A0ABP4JZR9_9ACTN</name>
<gene>
    <name evidence="2" type="ORF">GCM10009601_56870</name>
</gene>
<proteinExistence type="predicted"/>
<feature type="region of interest" description="Disordered" evidence="1">
    <location>
        <begin position="15"/>
        <end position="48"/>
    </location>
</feature>
<feature type="compositionally biased region" description="Acidic residues" evidence="1">
    <location>
        <begin position="16"/>
        <end position="48"/>
    </location>
</feature>
<organism evidence="2 3">
    <name type="scientific">Streptomyces thermospinosisporus</name>
    <dbReference type="NCBI Taxonomy" id="161482"/>
    <lineage>
        <taxon>Bacteria</taxon>
        <taxon>Bacillati</taxon>
        <taxon>Actinomycetota</taxon>
        <taxon>Actinomycetes</taxon>
        <taxon>Kitasatosporales</taxon>
        <taxon>Streptomycetaceae</taxon>
        <taxon>Streptomyces</taxon>
    </lineage>
</organism>